<reference evidence="2 3" key="1">
    <citation type="journal article" date="2014" name="Int. J. Syst. Evol. Microbiol.">
        <title>Description of Galbitalea soli gen. nov., sp. nov., and Frondihabitans sucicola sp. nov.</title>
        <authorList>
            <person name="Kim S.J."/>
            <person name="Lim J.M."/>
            <person name="Ahn J.H."/>
            <person name="Weon H.Y."/>
            <person name="Hamada M."/>
            <person name="Suzuki K."/>
            <person name="Ahn T.Y."/>
            <person name="Kwon S.W."/>
        </authorList>
    </citation>
    <scope>NUCLEOTIDE SEQUENCE [LARGE SCALE GENOMIC DNA]</scope>
    <source>
        <strain evidence="2 3">NBRC 108727</strain>
    </source>
</reference>
<evidence type="ECO:0000313" key="2">
    <source>
        <dbReference type="EMBL" id="NEM91623.1"/>
    </source>
</evidence>
<feature type="transmembrane region" description="Helical" evidence="1">
    <location>
        <begin position="12"/>
        <end position="33"/>
    </location>
</feature>
<accession>A0A7C9TSI2</accession>
<feature type="transmembrane region" description="Helical" evidence="1">
    <location>
        <begin position="45"/>
        <end position="70"/>
    </location>
</feature>
<keyword evidence="1" id="KW-1133">Transmembrane helix</keyword>
<dbReference type="AlphaFoldDB" id="A0A7C9TSI2"/>
<dbReference type="RefSeq" id="WP_163473443.1">
    <property type="nucleotide sequence ID" value="NZ_JAAGWZ010000002.1"/>
</dbReference>
<sequence>MTRSNRVVNRIILFVVGLTALAGGAVLLLPLLGRAAPLRLPAPDTLAPATLAIVSVATAIVVVLSVAWIVTRGRGRTSQLLVVPGEAGVLTLDSRVAADLVADALAHNADVVSVGSAGFRMRGRTVLSLRVVARRAADLSSLVAAVSEAIGALDAILDTRLPVLLQVVPGVRVIRARENRAR</sequence>
<evidence type="ECO:0000256" key="1">
    <source>
        <dbReference type="SAM" id="Phobius"/>
    </source>
</evidence>
<proteinExistence type="predicted"/>
<dbReference type="Proteomes" id="UP000479756">
    <property type="component" value="Unassembled WGS sequence"/>
</dbReference>
<evidence type="ECO:0000313" key="3">
    <source>
        <dbReference type="Proteomes" id="UP000479756"/>
    </source>
</evidence>
<organism evidence="2 3">
    <name type="scientific">Galbitalea soli</name>
    <dbReference type="NCBI Taxonomy" id="1268042"/>
    <lineage>
        <taxon>Bacteria</taxon>
        <taxon>Bacillati</taxon>
        <taxon>Actinomycetota</taxon>
        <taxon>Actinomycetes</taxon>
        <taxon>Micrococcales</taxon>
        <taxon>Microbacteriaceae</taxon>
        <taxon>Galbitalea</taxon>
    </lineage>
</organism>
<comment type="caution">
    <text evidence="2">The sequence shown here is derived from an EMBL/GenBank/DDBJ whole genome shotgun (WGS) entry which is preliminary data.</text>
</comment>
<keyword evidence="3" id="KW-1185">Reference proteome</keyword>
<keyword evidence="1" id="KW-0812">Transmembrane</keyword>
<protein>
    <recommendedName>
        <fullName evidence="4">Alkaline shock response membrane anchor protein AmaP</fullName>
    </recommendedName>
</protein>
<keyword evidence="1" id="KW-0472">Membrane</keyword>
<name>A0A7C9TSI2_9MICO</name>
<gene>
    <name evidence="2" type="ORF">G3T37_09655</name>
</gene>
<dbReference type="EMBL" id="JAAGWZ010000002">
    <property type="protein sequence ID" value="NEM91623.1"/>
    <property type="molecule type" value="Genomic_DNA"/>
</dbReference>
<evidence type="ECO:0008006" key="4">
    <source>
        <dbReference type="Google" id="ProtNLM"/>
    </source>
</evidence>